<evidence type="ECO:0000313" key="3">
    <source>
        <dbReference type="Proteomes" id="UP000199230"/>
    </source>
</evidence>
<name>A0A1H3NHP4_9FIRM</name>
<sequence>MEKCFLSNKKAITLIEIILSIALLGIISIMLLPIIAFTLNASNYNQNQETARQIAANQINWLRSLDYHDELGLDLENYSPKGIVDTNLYMNREETSPYVINGVNYYITTRVYWDDTENVDGIIVPDASKKVDVIVESNNPFTKEVAQVSVLGTLISFEGERLPSNPGVMIKTYWRNYNQPQPQVQVELDEQSGPRNYRQFTDQQGRVIIIFEGERKDEGLWELGSLSWTRGTGRLISSPVKALEDRWEDKREIALDFSGNNFYEEEILVDFPGLIKIINLDEVMQEVQDTGMDIAFKILPEDFTLPEGVGIEHITIQNQDLHVLNNLEFWTGYTYKYSISKDLEDSEREYELAIQEASGNWKPWEGGFEQYSFKETLQELQLVMMLKEETVSYNLKDQVIELILPFSSELGNIDHLGEASFPFAFMRGEQSIDLPEYKKYESVEAMKEAWTPPEEDDPIEFDPEPGYVLEKEENRLILSIRDDELQDELQGLEMGPTVDLVILETENIKDSLAVPLAPYSNTIEVKPQNHTSE</sequence>
<reference evidence="2 3" key="1">
    <citation type="submission" date="2016-10" db="EMBL/GenBank/DDBJ databases">
        <authorList>
            <person name="de Groot N.N."/>
        </authorList>
    </citation>
    <scope>NUCLEOTIDE SEQUENCE [LARGE SCALE GENOMIC DNA]</scope>
    <source>
        <strain evidence="2 3">APO</strain>
    </source>
</reference>
<gene>
    <name evidence="2" type="ORF">SAMN05192546_105128</name>
</gene>
<accession>A0A1H3NHP4</accession>
<keyword evidence="1" id="KW-0812">Transmembrane</keyword>
<evidence type="ECO:0000256" key="1">
    <source>
        <dbReference type="SAM" id="Phobius"/>
    </source>
</evidence>
<evidence type="ECO:0008006" key="4">
    <source>
        <dbReference type="Google" id="ProtNLM"/>
    </source>
</evidence>
<keyword evidence="1" id="KW-0472">Membrane</keyword>
<evidence type="ECO:0000313" key="2">
    <source>
        <dbReference type="EMBL" id="SDY88411.1"/>
    </source>
</evidence>
<keyword evidence="1" id="KW-1133">Transmembrane helix</keyword>
<dbReference type="Proteomes" id="UP000199230">
    <property type="component" value="Unassembled WGS sequence"/>
</dbReference>
<keyword evidence="3" id="KW-1185">Reference proteome</keyword>
<proteinExistence type="predicted"/>
<dbReference type="RefSeq" id="WP_093313187.1">
    <property type="nucleotide sequence ID" value="NZ_FNPV01000005.1"/>
</dbReference>
<feature type="transmembrane region" description="Helical" evidence="1">
    <location>
        <begin position="12"/>
        <end position="39"/>
    </location>
</feature>
<organism evidence="2 3">
    <name type="scientific">Tindallia californiensis</name>
    <dbReference type="NCBI Taxonomy" id="159292"/>
    <lineage>
        <taxon>Bacteria</taxon>
        <taxon>Bacillati</taxon>
        <taxon>Bacillota</taxon>
        <taxon>Clostridia</taxon>
        <taxon>Peptostreptococcales</taxon>
        <taxon>Tindalliaceae</taxon>
        <taxon>Tindallia</taxon>
    </lineage>
</organism>
<dbReference type="OrthoDB" id="1956873at2"/>
<dbReference type="STRING" id="159292.SAMN05192546_105128"/>
<dbReference type="AlphaFoldDB" id="A0A1H3NHP4"/>
<protein>
    <recommendedName>
        <fullName evidence="4">Prepilin-type N-terminal cleavage/methylation domain-containing protein</fullName>
    </recommendedName>
</protein>
<dbReference type="EMBL" id="FNPV01000005">
    <property type="protein sequence ID" value="SDY88411.1"/>
    <property type="molecule type" value="Genomic_DNA"/>
</dbReference>